<reference evidence="2 3" key="1">
    <citation type="journal article" date="2012" name="J. Bacteriol.">
        <title>Complete Genome Sequence of the Beer Spoilage Organism Pediococcus claussenii ATCC BAA-344T.</title>
        <authorList>
            <person name="Pittet V."/>
            <person name="Abegunde T."/>
            <person name="Marfleet T."/>
            <person name="Haakensen M."/>
            <person name="Morrow K."/>
            <person name="Jayaprakash T."/>
            <person name="Schroeder K."/>
            <person name="Trost B."/>
            <person name="Byrns S."/>
            <person name="Bergsveinson J."/>
            <person name="Kusalik A."/>
            <person name="Ziola B."/>
        </authorList>
    </citation>
    <scope>NUCLEOTIDE SEQUENCE [LARGE SCALE GENOMIC DNA]</scope>
    <source>
        <strain evidence="2 3">ATCC BAA-344</strain>
    </source>
</reference>
<dbReference type="AlphaFoldDB" id="G8PBY3"/>
<sequence>MRRTRFRVFFRHAFLTVLALASMALSWLIWTNPARYERSHQQVTSEKVQSDQATREMSDVVTPTQVVYSNGEQKQSTVSNTKINLSHMIASKVGTWKMKNIRLVVKGNKERYLDYATDAKSVMLKYEDNITGDIFNETFNQSLKMSDQFGRILIPLDRGGQIYLLNDENYNVYQIDVTNQDLTSIKSLVKKANIRNNVKEEILNHSLITMYQDTVDAPYYSYQLNKLNSNLFVSNLLSAADSGSTNSKKTKEGTVYTDGRNSKRLVIRDNGTVQFNDSTRGTNSSNDLRTRIENSFSQLRELGVPLDNMRYFNYISNDNQIVFRSFVEGYPIFNKDDLGTVRVSGNNNDRQTDFSIYNLEIPMPAQKKSVSLPDTKTTLNQLQASGFDMDEVDGIQIGYTWEGNVKTDSSVNLVPSWYVHYKNKWVVVQNSNN</sequence>
<dbReference type="InterPro" id="IPR009996">
    <property type="entry name" value="YycH"/>
</dbReference>
<dbReference type="InterPro" id="IPR042274">
    <property type="entry name" value="YycH/YycI_2"/>
</dbReference>
<dbReference type="CDD" id="cd15787">
    <property type="entry name" value="YycH_N"/>
    <property type="match status" value="1"/>
</dbReference>
<evidence type="ECO:0000313" key="3">
    <source>
        <dbReference type="Proteomes" id="UP000005444"/>
    </source>
</evidence>
<dbReference type="PATRIC" id="fig|701521.8.peg.1730"/>
<keyword evidence="3" id="KW-1185">Reference proteome</keyword>
<dbReference type="KEGG" id="pce:PECL_1829"/>
<dbReference type="eggNOG" id="COG4863">
    <property type="taxonomic scope" value="Bacteria"/>
</dbReference>
<evidence type="ECO:0000259" key="1">
    <source>
        <dbReference type="Pfam" id="PF07435"/>
    </source>
</evidence>
<feature type="domain" description="Regulatory protein YycH" evidence="1">
    <location>
        <begin position="12"/>
        <end position="428"/>
    </location>
</feature>
<dbReference type="EMBL" id="CP003137">
    <property type="protein sequence ID" value="AEV96041.1"/>
    <property type="molecule type" value="Genomic_DNA"/>
</dbReference>
<dbReference type="STRING" id="701521.PECL_1829"/>
<dbReference type="Proteomes" id="UP000005444">
    <property type="component" value="Chromosome"/>
</dbReference>
<dbReference type="HOGENOM" id="CLU_037125_1_0_9"/>
<accession>G8PBY3</accession>
<name>G8PBY3_PEDCP</name>
<dbReference type="Gene3D" id="3.30.310.160">
    <property type="entry name" value="YycH protein, domain 2"/>
    <property type="match status" value="1"/>
</dbReference>
<gene>
    <name evidence="2" type="ordered locus">PECL_1829</name>
</gene>
<proteinExistence type="predicted"/>
<dbReference type="RefSeq" id="WP_014216235.1">
    <property type="nucleotide sequence ID" value="NC_016605.1"/>
</dbReference>
<organism evidence="2 3">
    <name type="scientific">Pediococcus claussenii (strain ATCC BAA-344 / DSM 14800 / JCM 18046 / KCTC 3811 / LMG 21948 / P06)</name>
    <dbReference type="NCBI Taxonomy" id="701521"/>
    <lineage>
        <taxon>Bacteria</taxon>
        <taxon>Bacillati</taxon>
        <taxon>Bacillota</taxon>
        <taxon>Bacilli</taxon>
        <taxon>Lactobacillales</taxon>
        <taxon>Lactobacillaceae</taxon>
        <taxon>Pediococcus</taxon>
    </lineage>
</organism>
<protein>
    <submittedName>
        <fullName evidence="2">YycH family protein</fullName>
    </submittedName>
</protein>
<dbReference type="Pfam" id="PF07435">
    <property type="entry name" value="YycH"/>
    <property type="match status" value="1"/>
</dbReference>
<evidence type="ECO:0000313" key="2">
    <source>
        <dbReference type="EMBL" id="AEV96041.1"/>
    </source>
</evidence>